<dbReference type="GO" id="GO:0022841">
    <property type="term" value="F:potassium ion leak channel activity"/>
    <property type="evidence" value="ECO:0007669"/>
    <property type="project" value="TreeGrafter"/>
</dbReference>
<gene>
    <name evidence="11" type="ORF">D4764_16G0000660</name>
</gene>
<comment type="caution">
    <text evidence="11">The sequence shown here is derived from an EMBL/GenBank/DDBJ whole genome shotgun (WGS) entry which is preliminary data.</text>
</comment>
<keyword evidence="4" id="KW-0630">Potassium</keyword>
<dbReference type="GO" id="GO:0015271">
    <property type="term" value="F:outward rectifier potassium channel activity"/>
    <property type="evidence" value="ECO:0007669"/>
    <property type="project" value="TreeGrafter"/>
</dbReference>
<keyword evidence="6" id="KW-0406">Ion transport</keyword>
<dbReference type="Gene3D" id="1.10.287.70">
    <property type="match status" value="1"/>
</dbReference>
<dbReference type="PANTHER" id="PTHR11003:SF241">
    <property type="entry name" value="POTASSIUM CHANNEL SUBFAMILY K MEMBER 5"/>
    <property type="match status" value="1"/>
</dbReference>
<dbReference type="GO" id="GO:0005886">
    <property type="term" value="C:plasma membrane"/>
    <property type="evidence" value="ECO:0007669"/>
    <property type="project" value="TreeGrafter"/>
</dbReference>
<reference evidence="11 12" key="1">
    <citation type="submission" date="2019-04" db="EMBL/GenBank/DDBJ databases">
        <title>Chromosome genome assembly for Takifugu flavidus.</title>
        <authorList>
            <person name="Xiao S."/>
        </authorList>
    </citation>
    <scope>NUCLEOTIDE SEQUENCE [LARGE SCALE GENOMIC DNA]</scope>
    <source>
        <strain evidence="11">HTHZ2018</strain>
        <tissue evidence="11">Muscle</tissue>
    </source>
</reference>
<evidence type="ECO:0000256" key="4">
    <source>
        <dbReference type="ARBA" id="ARBA00022958"/>
    </source>
</evidence>
<evidence type="ECO:0000313" key="12">
    <source>
        <dbReference type="Proteomes" id="UP000324091"/>
    </source>
</evidence>
<evidence type="ECO:0000256" key="5">
    <source>
        <dbReference type="ARBA" id="ARBA00022989"/>
    </source>
</evidence>
<organism evidence="11 12">
    <name type="scientific">Takifugu flavidus</name>
    <name type="common">sansaifugu</name>
    <dbReference type="NCBI Taxonomy" id="433684"/>
    <lineage>
        <taxon>Eukaryota</taxon>
        <taxon>Metazoa</taxon>
        <taxon>Chordata</taxon>
        <taxon>Craniata</taxon>
        <taxon>Vertebrata</taxon>
        <taxon>Euteleostomi</taxon>
        <taxon>Actinopterygii</taxon>
        <taxon>Neopterygii</taxon>
        <taxon>Teleostei</taxon>
        <taxon>Neoteleostei</taxon>
        <taxon>Acanthomorphata</taxon>
        <taxon>Eupercaria</taxon>
        <taxon>Tetraodontiformes</taxon>
        <taxon>Tetradontoidea</taxon>
        <taxon>Tetraodontidae</taxon>
        <taxon>Takifugu</taxon>
    </lineage>
</organism>
<keyword evidence="8 11" id="KW-0407">Ion channel</keyword>
<evidence type="ECO:0000256" key="7">
    <source>
        <dbReference type="ARBA" id="ARBA00023136"/>
    </source>
</evidence>
<evidence type="ECO:0000256" key="6">
    <source>
        <dbReference type="ARBA" id="ARBA00023065"/>
    </source>
</evidence>
<feature type="transmembrane region" description="Helical" evidence="9">
    <location>
        <begin position="43"/>
        <end position="62"/>
    </location>
</feature>
<feature type="domain" description="Potassium channel" evidence="10">
    <location>
        <begin position="4"/>
        <end position="63"/>
    </location>
</feature>
<evidence type="ECO:0000313" key="11">
    <source>
        <dbReference type="EMBL" id="TWW71569.1"/>
    </source>
</evidence>
<keyword evidence="7 9" id="KW-0472">Membrane</keyword>
<proteinExistence type="predicted"/>
<dbReference type="SUPFAM" id="SSF81324">
    <property type="entry name" value="Voltage-gated potassium channels"/>
    <property type="match status" value="1"/>
</dbReference>
<keyword evidence="3 9" id="KW-0812">Transmembrane</keyword>
<evidence type="ECO:0000256" key="1">
    <source>
        <dbReference type="ARBA" id="ARBA00004141"/>
    </source>
</evidence>
<dbReference type="InterPro" id="IPR013099">
    <property type="entry name" value="K_chnl_dom"/>
</dbReference>
<dbReference type="GO" id="GO:0030322">
    <property type="term" value="P:stabilization of membrane potential"/>
    <property type="evidence" value="ECO:0007669"/>
    <property type="project" value="TreeGrafter"/>
</dbReference>
<keyword evidence="12" id="KW-1185">Reference proteome</keyword>
<dbReference type="Proteomes" id="UP000324091">
    <property type="component" value="Chromosome 16"/>
</dbReference>
<keyword evidence="5 9" id="KW-1133">Transmembrane helix</keyword>
<feature type="transmembrane region" description="Helical" evidence="9">
    <location>
        <begin position="12"/>
        <end position="31"/>
    </location>
</feature>
<keyword evidence="2" id="KW-0813">Transport</keyword>
<dbReference type="InterPro" id="IPR003280">
    <property type="entry name" value="2pore_dom_K_chnl"/>
</dbReference>
<name>A0A5C6NY41_9TELE</name>
<comment type="subcellular location">
    <subcellularLocation>
        <location evidence="1">Membrane</location>
        <topology evidence="1">Multi-pass membrane protein</topology>
    </subcellularLocation>
</comment>
<evidence type="ECO:0000256" key="3">
    <source>
        <dbReference type="ARBA" id="ARBA00022692"/>
    </source>
</evidence>
<protein>
    <submittedName>
        <fullName evidence="11">Potassium channel subfamily K member 5</fullName>
    </submittedName>
</protein>
<dbReference type="Pfam" id="PF07885">
    <property type="entry name" value="Ion_trans_2"/>
    <property type="match status" value="1"/>
</dbReference>
<evidence type="ECO:0000256" key="2">
    <source>
        <dbReference type="ARBA" id="ARBA00022448"/>
    </source>
</evidence>
<accession>A0A5C6NY41</accession>
<sequence>MSQEGWTYLEGFYFSFVTLTTIGFGDLVAGVEPNKEYPALYRYFVEVWIYLGLAWLSLFFNWKVRMVIEAHKALKKRRRLRKLSLDELQYYKKSQKAAPHLPPTPNDVNIFGFLSKKQEGYNDLIKQIGSSKDGRNGSRANIITKSKVARSKSCSDTPTFHTILNLERSPRQKRRYSFSERVTVAFSKSKNYLLGADNGLLLTADHIEGDPEVEQAQGGENQLDKHVDLEDGAADYGLDGQRGSDCKEYQPLNANITFVDENFLTNNLNDDDDDNDDSKGKLSIATCEENIEVINLEDQSSESEGLVFTSDASENSRSYDQLVEEYTKEENIF</sequence>
<dbReference type="EMBL" id="RHFK02000008">
    <property type="protein sequence ID" value="TWW71569.1"/>
    <property type="molecule type" value="Genomic_DNA"/>
</dbReference>
<dbReference type="PANTHER" id="PTHR11003">
    <property type="entry name" value="POTASSIUM CHANNEL, SUBFAMILY K"/>
    <property type="match status" value="1"/>
</dbReference>
<evidence type="ECO:0000256" key="9">
    <source>
        <dbReference type="SAM" id="Phobius"/>
    </source>
</evidence>
<evidence type="ECO:0000259" key="10">
    <source>
        <dbReference type="Pfam" id="PF07885"/>
    </source>
</evidence>
<dbReference type="AlphaFoldDB" id="A0A5C6NY41"/>
<evidence type="ECO:0000256" key="8">
    <source>
        <dbReference type="ARBA" id="ARBA00023303"/>
    </source>
</evidence>